<dbReference type="InterPro" id="IPR006179">
    <property type="entry name" value="5_nucleotidase/apyrase"/>
</dbReference>
<comment type="caution">
    <text evidence="3">The sequence shown here is derived from an EMBL/GenBank/DDBJ whole genome shotgun (WGS) entry which is preliminary data.</text>
</comment>
<accession>A0ABR1QE33</accession>
<dbReference type="InterPro" id="IPR053828">
    <property type="entry name" value="Nucleosidase_C"/>
</dbReference>
<dbReference type="Proteomes" id="UP001391051">
    <property type="component" value="Unassembled WGS sequence"/>
</dbReference>
<dbReference type="InterPro" id="IPR014485">
    <property type="entry name" value="Pesterase_C1039"/>
</dbReference>
<proteinExistence type="predicted"/>
<evidence type="ECO:0000313" key="4">
    <source>
        <dbReference type="Proteomes" id="UP001391051"/>
    </source>
</evidence>
<sequence length="663" mass="72967">MRHFGSLLLGLAVGVPSCLACGGCYGPTSHVEHVRHVKRIQPGAPNATYGPTRALEWGQVNFLHTTDTHGWLEGHLKEGNYGADWGDVVSFTNHLKQQAGNMGVDLLLVDTGDLHDGNGLSDATTPDAELSMKVFERLNYDLLTIGNHELYLAEVAYQTFDGIAKLWGDKYLTSNVQILNPSTNKFEYIGKQYKFFTTQHGLRVMAFGILFDFTAAGCIRRLKVAGNTNVTIVTKAKEMVTQGWFKQALNSTEPVDMFLLLGHNAVRSSMGGTFGIIHDAIRQAHPRTPIQVFGGHTHIRDFAVLDESSTALESGRYCETLGWVSMSGFSKSNSAWTGISPNPRGVPNPTRKATANSTSPFVYSRRYLDWNRATLEFHAVGKQDDKEFDYNSGLTTTAEITKHRSQLNLAEVYGCTPKDYCMTCAPFDSPDNIFPLLSQALAEVVINETRKDIPRYLISNTGGIRFDMHKGPFTYDDFFIVSPFRDALLYIPEVPCSKAATLLDKLNKAGASQKRNIGSMRVERDICVDPIVAPLMARDEPGHGHAFGAVTRRQVVDLVPGYTTSDDFGSDGDDTTHSRIPNYSIPDYFQGAAGFGAEGCTGTADVVFVDFIEKDVLAILGSDYSSSNVTYYISSNYTTQDFLPQFVKQSDMFQAGLPNCTIA</sequence>
<dbReference type="InterPro" id="IPR041823">
    <property type="entry name" value="YHR202W_N"/>
</dbReference>
<feature type="domain" description="Putative 5'-nucleotidase C-terminal" evidence="2">
    <location>
        <begin position="419"/>
        <end position="617"/>
    </location>
</feature>
<dbReference type="InterPro" id="IPR029052">
    <property type="entry name" value="Metallo-depent_PP-like"/>
</dbReference>
<keyword evidence="4" id="KW-1185">Reference proteome</keyword>
<dbReference type="SUPFAM" id="SSF55816">
    <property type="entry name" value="5'-nucleotidase (syn. UDP-sugar hydrolase), C-terminal domain"/>
    <property type="match status" value="1"/>
</dbReference>
<feature type="chain" id="PRO_5046734232" description="Putative 5'-nucleotidase C-terminal domain-containing protein" evidence="1">
    <location>
        <begin position="21"/>
        <end position="663"/>
    </location>
</feature>
<dbReference type="PIRSF" id="PIRSF017316">
    <property type="entry name" value="Pesterase_C1039"/>
    <property type="match status" value="1"/>
</dbReference>
<dbReference type="GeneID" id="92076777"/>
<dbReference type="PANTHER" id="PTHR11575:SF22">
    <property type="entry name" value="ADL392WP"/>
    <property type="match status" value="1"/>
</dbReference>
<evidence type="ECO:0000256" key="1">
    <source>
        <dbReference type="SAM" id="SignalP"/>
    </source>
</evidence>
<dbReference type="EMBL" id="JAQQWE010000005">
    <property type="protein sequence ID" value="KAK7951765.1"/>
    <property type="molecule type" value="Genomic_DNA"/>
</dbReference>
<dbReference type="Gene3D" id="3.90.780.10">
    <property type="entry name" value="5'-Nucleotidase, C-terminal domain"/>
    <property type="match status" value="2"/>
</dbReference>
<keyword evidence="1" id="KW-0732">Signal</keyword>
<dbReference type="CDD" id="cd07407">
    <property type="entry name" value="MPP_YHR202W_N"/>
    <property type="match status" value="1"/>
</dbReference>
<dbReference type="RefSeq" id="XP_066699827.1">
    <property type="nucleotide sequence ID" value="XM_066843715.1"/>
</dbReference>
<organism evidence="3 4">
    <name type="scientific">Apiospora aurea</name>
    <dbReference type="NCBI Taxonomy" id="335848"/>
    <lineage>
        <taxon>Eukaryota</taxon>
        <taxon>Fungi</taxon>
        <taxon>Dikarya</taxon>
        <taxon>Ascomycota</taxon>
        <taxon>Pezizomycotina</taxon>
        <taxon>Sordariomycetes</taxon>
        <taxon>Xylariomycetidae</taxon>
        <taxon>Amphisphaeriales</taxon>
        <taxon>Apiosporaceae</taxon>
        <taxon>Apiospora</taxon>
    </lineage>
</organism>
<name>A0ABR1QE33_9PEZI</name>
<protein>
    <recommendedName>
        <fullName evidence="2">Putative 5'-nucleotidase C-terminal domain-containing protein</fullName>
    </recommendedName>
</protein>
<dbReference type="Gene3D" id="3.60.21.10">
    <property type="match status" value="1"/>
</dbReference>
<evidence type="ECO:0000259" key="2">
    <source>
        <dbReference type="Pfam" id="PF21953"/>
    </source>
</evidence>
<reference evidence="3 4" key="1">
    <citation type="submission" date="2023-01" db="EMBL/GenBank/DDBJ databases">
        <title>Analysis of 21 Apiospora genomes using comparative genomics revels a genus with tremendous synthesis potential of carbohydrate active enzymes and secondary metabolites.</title>
        <authorList>
            <person name="Sorensen T."/>
        </authorList>
    </citation>
    <scope>NUCLEOTIDE SEQUENCE [LARGE SCALE GENOMIC DNA]</scope>
    <source>
        <strain evidence="3 4">CBS 24483</strain>
    </source>
</reference>
<dbReference type="PANTHER" id="PTHR11575">
    <property type="entry name" value="5'-NUCLEOTIDASE-RELATED"/>
    <property type="match status" value="1"/>
</dbReference>
<gene>
    <name evidence="3" type="ORF">PG986_007493</name>
</gene>
<dbReference type="Pfam" id="PF21953">
    <property type="entry name" value="NadN_nucleosid_C"/>
    <property type="match status" value="1"/>
</dbReference>
<feature type="signal peptide" evidence="1">
    <location>
        <begin position="1"/>
        <end position="20"/>
    </location>
</feature>
<dbReference type="SUPFAM" id="SSF56300">
    <property type="entry name" value="Metallo-dependent phosphatases"/>
    <property type="match status" value="1"/>
</dbReference>
<evidence type="ECO:0000313" key="3">
    <source>
        <dbReference type="EMBL" id="KAK7951765.1"/>
    </source>
</evidence>
<dbReference type="InterPro" id="IPR036907">
    <property type="entry name" value="5'-Nucleotdase_C_sf"/>
</dbReference>